<dbReference type="AlphaFoldDB" id="A0AAQ3P2T7"/>
<dbReference type="EMBL" id="CP144699">
    <property type="protein sequence ID" value="WVZ20729.1"/>
    <property type="molecule type" value="Genomic_DNA"/>
</dbReference>
<gene>
    <name evidence="1" type="ORF">V8G54_008051</name>
</gene>
<protein>
    <submittedName>
        <fullName evidence="1">Uncharacterized protein</fullName>
    </submittedName>
</protein>
<sequence>MEKEKTIRDLRKKVIIIRSRFYLTEVFSLAEASILRLQMQGVAEICISGEESSSGEFIFQYSPFLVFCSTMPPSSLETATFFQLHQILNIIYNNTTHIRVEVRTMATMIAATCVFDSFIPVASEHNASGGPHKWSLFRKELSGNPEKVDGMRP</sequence>
<dbReference type="Proteomes" id="UP001374535">
    <property type="component" value="Chromosome 2"/>
</dbReference>
<organism evidence="1 2">
    <name type="scientific">Vigna mungo</name>
    <name type="common">Black gram</name>
    <name type="synonym">Phaseolus mungo</name>
    <dbReference type="NCBI Taxonomy" id="3915"/>
    <lineage>
        <taxon>Eukaryota</taxon>
        <taxon>Viridiplantae</taxon>
        <taxon>Streptophyta</taxon>
        <taxon>Embryophyta</taxon>
        <taxon>Tracheophyta</taxon>
        <taxon>Spermatophyta</taxon>
        <taxon>Magnoliopsida</taxon>
        <taxon>eudicotyledons</taxon>
        <taxon>Gunneridae</taxon>
        <taxon>Pentapetalae</taxon>
        <taxon>rosids</taxon>
        <taxon>fabids</taxon>
        <taxon>Fabales</taxon>
        <taxon>Fabaceae</taxon>
        <taxon>Papilionoideae</taxon>
        <taxon>50 kb inversion clade</taxon>
        <taxon>NPAAA clade</taxon>
        <taxon>indigoferoid/millettioid clade</taxon>
        <taxon>Phaseoleae</taxon>
        <taxon>Vigna</taxon>
    </lineage>
</organism>
<keyword evidence="2" id="KW-1185">Reference proteome</keyword>
<accession>A0AAQ3P2T7</accession>
<reference evidence="1 2" key="1">
    <citation type="journal article" date="2023" name="Life. Sci Alliance">
        <title>Evolutionary insights into 3D genome organization and epigenetic landscape of Vigna mungo.</title>
        <authorList>
            <person name="Junaid A."/>
            <person name="Singh B."/>
            <person name="Bhatia S."/>
        </authorList>
    </citation>
    <scope>NUCLEOTIDE SEQUENCE [LARGE SCALE GENOMIC DNA]</scope>
    <source>
        <strain evidence="1">Urdbean</strain>
    </source>
</reference>
<evidence type="ECO:0000313" key="1">
    <source>
        <dbReference type="EMBL" id="WVZ20729.1"/>
    </source>
</evidence>
<proteinExistence type="predicted"/>
<name>A0AAQ3P2T7_VIGMU</name>
<evidence type="ECO:0000313" key="2">
    <source>
        <dbReference type="Proteomes" id="UP001374535"/>
    </source>
</evidence>